<comment type="caution">
    <text evidence="1">The sequence shown here is derived from an EMBL/GenBank/DDBJ whole genome shotgun (WGS) entry which is preliminary data.</text>
</comment>
<organism evidence="1 2">
    <name type="scientific">Solanum tuberosum</name>
    <name type="common">Potato</name>
    <dbReference type="NCBI Taxonomy" id="4113"/>
    <lineage>
        <taxon>Eukaryota</taxon>
        <taxon>Viridiplantae</taxon>
        <taxon>Streptophyta</taxon>
        <taxon>Embryophyta</taxon>
        <taxon>Tracheophyta</taxon>
        <taxon>Spermatophyta</taxon>
        <taxon>Magnoliopsida</taxon>
        <taxon>eudicotyledons</taxon>
        <taxon>Gunneridae</taxon>
        <taxon>Pentapetalae</taxon>
        <taxon>asterids</taxon>
        <taxon>lamiids</taxon>
        <taxon>Solanales</taxon>
        <taxon>Solanaceae</taxon>
        <taxon>Solanoideae</taxon>
        <taxon>Solaneae</taxon>
        <taxon>Solanum</taxon>
    </lineage>
</organism>
<sequence length="533" mass="60526">MDNETHDVSCQAIVKSNMKYEDSNPLDTSNKLIELSIAPNDLVNSFSRLVVVNGCNEEAKNEDNNDEEDVVAIRAEPIEFVIANVDKPSLDINCTICIPSDLAMFDVHNVLDDRWNQLIVGYFGKAYPLELVQRWEEMSSILSTCSYAKLIDKGIIDLLRELGQAILILTWYLFPPDQFGLEFPFEVWDPGRHLLVNSYISKIIKNKIHGVDISDILLQTDKSDTSDSPDEGSYSFWFCLHPTTHDLTLVPLEPLSSYFTITGGQSLFIESSVGYSCNASKGLYIAGEVHLLVLYANFDAKPEDIVQEPPSVNDDQQSSHKSLFPRHIGDVHFYYVAESAKRTDSAFFLLASTELVFMKRFLIEKDFHVLPVKMRESYNADGLLVCAPYADVHEDAKHRLENDSKLPWTYHTLCHVYQSEFCYKEAILSEANCSTPWSPLSFFNSTHNEGRIALCYTKKTRMKLTCSITDVFLPSYLVEQMVVPWIGSNLSQCGNASYSKFFNTSWNLLHASRSWRPVLENTTKKLPRAECKC</sequence>
<name>A0ABQ7TU33_SOLTU</name>
<protein>
    <submittedName>
        <fullName evidence="1">Uncharacterized protein</fullName>
    </submittedName>
</protein>
<gene>
    <name evidence="1" type="ORF">KY290_036941</name>
</gene>
<dbReference type="EMBL" id="JAIVGD010000028">
    <property type="protein sequence ID" value="KAH0738236.1"/>
    <property type="molecule type" value="Genomic_DNA"/>
</dbReference>
<proteinExistence type="predicted"/>
<evidence type="ECO:0000313" key="1">
    <source>
        <dbReference type="EMBL" id="KAH0738236.1"/>
    </source>
</evidence>
<evidence type="ECO:0000313" key="2">
    <source>
        <dbReference type="Proteomes" id="UP000826656"/>
    </source>
</evidence>
<keyword evidence="2" id="KW-1185">Reference proteome</keyword>
<reference evidence="1 2" key="1">
    <citation type="journal article" date="2021" name="bioRxiv">
        <title>Chromosome-scale and haplotype-resolved genome assembly of a tetraploid potato cultivar.</title>
        <authorList>
            <person name="Sun H."/>
            <person name="Jiao W.-B."/>
            <person name="Krause K."/>
            <person name="Campoy J.A."/>
            <person name="Goel M."/>
            <person name="Folz-Donahue K."/>
            <person name="Kukat C."/>
            <person name="Huettel B."/>
            <person name="Schneeberger K."/>
        </authorList>
    </citation>
    <scope>NUCLEOTIDE SEQUENCE [LARGE SCALE GENOMIC DNA]</scope>
    <source>
        <strain evidence="1">SolTubOtavaFocal</strain>
        <tissue evidence="1">Leaves</tissue>
    </source>
</reference>
<dbReference type="Proteomes" id="UP000826656">
    <property type="component" value="Unassembled WGS sequence"/>
</dbReference>
<accession>A0ABQ7TU33</accession>